<protein>
    <recommendedName>
        <fullName evidence="3">Secretion protein EspA</fullName>
    </recommendedName>
</protein>
<accession>A0A2T3XQ81</accession>
<dbReference type="EMBL" id="PYUC01000011">
    <property type="protein sequence ID" value="PTB18602.1"/>
    <property type="molecule type" value="Genomic_DNA"/>
</dbReference>
<organism evidence="1 2">
    <name type="scientific">Trinickia symbiotica</name>
    <dbReference type="NCBI Taxonomy" id="863227"/>
    <lineage>
        <taxon>Bacteria</taxon>
        <taxon>Pseudomonadati</taxon>
        <taxon>Pseudomonadota</taxon>
        <taxon>Betaproteobacteria</taxon>
        <taxon>Burkholderiales</taxon>
        <taxon>Burkholderiaceae</taxon>
        <taxon>Trinickia</taxon>
    </lineage>
</organism>
<gene>
    <name evidence="1" type="ORF">C9I57_21530</name>
</gene>
<name>A0A2T3XQ81_9BURK</name>
<evidence type="ECO:0008006" key="3">
    <source>
        <dbReference type="Google" id="ProtNLM"/>
    </source>
</evidence>
<evidence type="ECO:0000313" key="2">
    <source>
        <dbReference type="Proteomes" id="UP000240638"/>
    </source>
</evidence>
<dbReference type="AlphaFoldDB" id="A0A2T3XQ81"/>
<dbReference type="Proteomes" id="UP000240638">
    <property type="component" value="Unassembled WGS sequence"/>
</dbReference>
<sequence>MTGNVSQIAQVNVSTFYASLGEDAKAQLAKYMSSGDSGSQGDESPQLTAGFVRLLKFAKPGISEAQAHKQVASFHSHIATEFASKDDSIALRNNDSPMGRGILTMSQMMALLNYVANALMDDIDAEQNVARHAQDMSNDVGAVIGEITDATTSKTLPADVIKYLQDNGINVDGVDINGSLNKGQLQLVKNAIDSRQTQASNFVQTSQLKIQQVMQTYNIATQMVNSLLSMGAEMNKSIASSIR</sequence>
<evidence type="ECO:0000313" key="1">
    <source>
        <dbReference type="EMBL" id="PTB18602.1"/>
    </source>
</evidence>
<dbReference type="SUPFAM" id="SSF116927">
    <property type="entry name" value="EspA/CesA-like"/>
    <property type="match status" value="1"/>
</dbReference>
<reference evidence="1 2" key="1">
    <citation type="submission" date="2018-03" db="EMBL/GenBank/DDBJ databases">
        <title>Whole genome analyses suggest that Burkholderia sensu lato contains two further novel genera in the rhizoxinica-symbiotica group Mycetohabitans gen. nov., and Trinickia gen. nov.: implications for the evolution of diazotrophy and nodulation in the Burkholderiaceae.</title>
        <authorList>
            <person name="Estrada De Los Santos P."/>
            <person name="Palmer M."/>
            <person name="Chavez-Ramirez B."/>
            <person name="Steenkamp E.T."/>
            <person name="Hirsch A.M."/>
            <person name="Manyaka P."/>
            <person name="Maluk M."/>
            <person name="Lafos M."/>
            <person name="Crook M."/>
            <person name="Gross E."/>
            <person name="Simon M.F."/>
            <person name="Bueno Dos Reis Junior F."/>
            <person name="Poole P.S."/>
            <person name="Venter S.N."/>
            <person name="James E.K."/>
        </authorList>
    </citation>
    <scope>NUCLEOTIDE SEQUENCE [LARGE SCALE GENOMIC DNA]</scope>
    <source>
        <strain evidence="1 2">JPY-366</strain>
    </source>
</reference>
<comment type="caution">
    <text evidence="1">The sequence shown here is derived from an EMBL/GenBank/DDBJ whole genome shotgun (WGS) entry which is preliminary data.</text>
</comment>
<dbReference type="RefSeq" id="WP_107152660.1">
    <property type="nucleotide sequence ID" value="NZ_PYUC01000011.1"/>
</dbReference>
<dbReference type="InterPro" id="IPR035074">
    <property type="entry name" value="EspA/CesA-like"/>
</dbReference>
<dbReference type="InterPro" id="IPR005095">
    <property type="entry name" value="EspA"/>
</dbReference>
<dbReference type="Pfam" id="PF03433">
    <property type="entry name" value="EspA"/>
    <property type="match status" value="1"/>
</dbReference>
<proteinExistence type="predicted"/>